<dbReference type="Proteomes" id="UP001148737">
    <property type="component" value="Unassembled WGS sequence"/>
</dbReference>
<protein>
    <submittedName>
        <fullName evidence="1">Uncharacterized protein</fullName>
    </submittedName>
</protein>
<reference evidence="1" key="1">
    <citation type="submission" date="2022-07" db="EMBL/GenBank/DDBJ databases">
        <title>Genome Sequence of Lecanicillium saksenae.</title>
        <authorList>
            <person name="Buettner E."/>
        </authorList>
    </citation>
    <scope>NUCLEOTIDE SEQUENCE</scope>
    <source>
        <strain evidence="1">VT-O1</strain>
    </source>
</reference>
<dbReference type="EMBL" id="JANAKD010000361">
    <property type="protein sequence ID" value="KAJ3494616.1"/>
    <property type="molecule type" value="Genomic_DNA"/>
</dbReference>
<evidence type="ECO:0000313" key="2">
    <source>
        <dbReference type="Proteomes" id="UP001148737"/>
    </source>
</evidence>
<keyword evidence="2" id="KW-1185">Reference proteome</keyword>
<sequence>MSAVSWVEDAAPVSARALAMGGVPGTVKSLSSRLEDAEDVGTVASPLLVSGPSCDMRIREGNVGGLTITVVEEEGAGGTGPKMNVVGTHTAQKTDSRAVVTRSGSGVSGVLGATDAGEREGLSDSRFWCGAQPKSSHRHQQRLVRLSWGHLQVLRVLGPAAYRAYRASPAPSQADLQVFGGANHLPQRVTAGLLVAAAAVGVHHEVPPRYIDAKRPCRDAKSHFARGRGEAAIAAHQRTLNCDQHVFALLPSLQRWQDATVLHCRQLVPCIHDPGSR</sequence>
<name>A0ACC1QZA7_9HYPO</name>
<proteinExistence type="predicted"/>
<evidence type="ECO:0000313" key="1">
    <source>
        <dbReference type="EMBL" id="KAJ3494616.1"/>
    </source>
</evidence>
<organism evidence="1 2">
    <name type="scientific">Lecanicillium saksenae</name>
    <dbReference type="NCBI Taxonomy" id="468837"/>
    <lineage>
        <taxon>Eukaryota</taxon>
        <taxon>Fungi</taxon>
        <taxon>Dikarya</taxon>
        <taxon>Ascomycota</taxon>
        <taxon>Pezizomycotina</taxon>
        <taxon>Sordariomycetes</taxon>
        <taxon>Hypocreomycetidae</taxon>
        <taxon>Hypocreales</taxon>
        <taxon>Cordycipitaceae</taxon>
        <taxon>Lecanicillium</taxon>
    </lineage>
</organism>
<gene>
    <name evidence="1" type="ORF">NLG97_g3964</name>
</gene>
<accession>A0ACC1QZA7</accession>
<comment type="caution">
    <text evidence="1">The sequence shown here is derived from an EMBL/GenBank/DDBJ whole genome shotgun (WGS) entry which is preliminary data.</text>
</comment>